<evidence type="ECO:0000313" key="3">
    <source>
        <dbReference type="EMBL" id="SDC00785.1"/>
    </source>
</evidence>
<gene>
    <name evidence="3" type="ORF">SAMN05421872_10135</name>
</gene>
<dbReference type="STRING" id="1045774.SAMN05421872_10135"/>
<evidence type="ECO:0000256" key="1">
    <source>
        <dbReference type="ARBA" id="ARBA00007689"/>
    </source>
</evidence>
<accession>A0A1G6I404</accession>
<dbReference type="InterPro" id="IPR005545">
    <property type="entry name" value="YCII"/>
</dbReference>
<name>A0A1G6I404_9ACTN</name>
<comment type="similarity">
    <text evidence="1">Belongs to the YciI family.</text>
</comment>
<dbReference type="Proteomes" id="UP000199034">
    <property type="component" value="Unassembled WGS sequence"/>
</dbReference>
<dbReference type="InterPro" id="IPR011008">
    <property type="entry name" value="Dimeric_a/b-barrel"/>
</dbReference>
<evidence type="ECO:0000313" key="4">
    <source>
        <dbReference type="Proteomes" id="UP000199034"/>
    </source>
</evidence>
<sequence>MRFLVLLGGVGHHELWEGAGEATRERMIADYHAFADAVRARGTLVVGDALPPPGRVTDGPFAEAVEQLGGFYVVDLPDLAGADEVARLLPHEHDVVVLPTLGVEV</sequence>
<dbReference type="EMBL" id="FMZM01000001">
    <property type="protein sequence ID" value="SDC00785.1"/>
    <property type="molecule type" value="Genomic_DNA"/>
</dbReference>
<feature type="domain" description="YCII-related" evidence="2">
    <location>
        <begin position="17"/>
        <end position="90"/>
    </location>
</feature>
<keyword evidence="4" id="KW-1185">Reference proteome</keyword>
<proteinExistence type="inferred from homology"/>
<dbReference type="AlphaFoldDB" id="A0A1G6I404"/>
<dbReference type="Gene3D" id="3.30.70.1060">
    <property type="entry name" value="Dimeric alpha+beta barrel"/>
    <property type="match status" value="1"/>
</dbReference>
<organism evidence="3 4">
    <name type="scientific">Nocardioides lianchengensis</name>
    <dbReference type="NCBI Taxonomy" id="1045774"/>
    <lineage>
        <taxon>Bacteria</taxon>
        <taxon>Bacillati</taxon>
        <taxon>Actinomycetota</taxon>
        <taxon>Actinomycetes</taxon>
        <taxon>Propionibacteriales</taxon>
        <taxon>Nocardioidaceae</taxon>
        <taxon>Nocardioides</taxon>
    </lineage>
</organism>
<protein>
    <submittedName>
        <fullName evidence="3">Uncharacterized conserved protein</fullName>
    </submittedName>
</protein>
<dbReference type="RefSeq" id="WP_090849553.1">
    <property type="nucleotide sequence ID" value="NZ_FMZM01000001.1"/>
</dbReference>
<reference evidence="3 4" key="1">
    <citation type="submission" date="2016-10" db="EMBL/GenBank/DDBJ databases">
        <authorList>
            <person name="de Groot N.N."/>
        </authorList>
    </citation>
    <scope>NUCLEOTIDE SEQUENCE [LARGE SCALE GENOMIC DNA]</scope>
    <source>
        <strain evidence="3 4">CGMCC 4.6858</strain>
    </source>
</reference>
<dbReference type="Pfam" id="PF03795">
    <property type="entry name" value="YCII"/>
    <property type="match status" value="1"/>
</dbReference>
<dbReference type="SUPFAM" id="SSF54909">
    <property type="entry name" value="Dimeric alpha+beta barrel"/>
    <property type="match status" value="1"/>
</dbReference>
<dbReference type="OrthoDB" id="3784582at2"/>
<evidence type="ECO:0000259" key="2">
    <source>
        <dbReference type="Pfam" id="PF03795"/>
    </source>
</evidence>